<dbReference type="AlphaFoldDB" id="A0A2M4B0L5"/>
<sequence>MGGSYSCLQLLLARVVDGVRARSRLTMHPWVIGRTGFPSCWHRPYRGSECRTSPADRPFGSVPSGTVGPGFAIVSPCAV</sequence>
<evidence type="ECO:0000313" key="1">
    <source>
        <dbReference type="EMBL" id="MBW46555.1"/>
    </source>
</evidence>
<organism evidence="1">
    <name type="scientific">Anopheles triannulatus</name>
    <dbReference type="NCBI Taxonomy" id="58253"/>
    <lineage>
        <taxon>Eukaryota</taxon>
        <taxon>Metazoa</taxon>
        <taxon>Ecdysozoa</taxon>
        <taxon>Arthropoda</taxon>
        <taxon>Hexapoda</taxon>
        <taxon>Insecta</taxon>
        <taxon>Pterygota</taxon>
        <taxon>Neoptera</taxon>
        <taxon>Endopterygota</taxon>
        <taxon>Diptera</taxon>
        <taxon>Nematocera</taxon>
        <taxon>Culicoidea</taxon>
        <taxon>Culicidae</taxon>
        <taxon>Anophelinae</taxon>
        <taxon>Anopheles</taxon>
    </lineage>
</organism>
<proteinExistence type="predicted"/>
<reference evidence="1" key="1">
    <citation type="submission" date="2018-01" db="EMBL/GenBank/DDBJ databases">
        <title>An insight into the sialome of Amazonian anophelines.</title>
        <authorList>
            <person name="Ribeiro J.M."/>
            <person name="Scarpassa V."/>
            <person name="Calvo E."/>
        </authorList>
    </citation>
    <scope>NUCLEOTIDE SEQUENCE</scope>
    <source>
        <tissue evidence="1">Salivary glands</tissue>
    </source>
</reference>
<protein>
    <submittedName>
        <fullName evidence="1">Putative secreted protein</fullName>
    </submittedName>
</protein>
<dbReference type="EMBL" id="GGFK01013234">
    <property type="protein sequence ID" value="MBW46555.1"/>
    <property type="molecule type" value="Transcribed_RNA"/>
</dbReference>
<name>A0A2M4B0L5_9DIPT</name>
<accession>A0A2M4B0L5</accession>